<accession>A9EQR0</accession>
<dbReference type="BioCyc" id="SCEL448385:SCE_RS20595-MONOMER"/>
<evidence type="ECO:0000256" key="1">
    <source>
        <dbReference type="SAM" id="MobiDB-lite"/>
    </source>
</evidence>
<proteinExistence type="predicted"/>
<reference evidence="3 4" key="1">
    <citation type="journal article" date="2007" name="Nat. Biotechnol.">
        <title>Complete genome sequence of the myxobacterium Sorangium cellulosum.</title>
        <authorList>
            <person name="Schneiker S."/>
            <person name="Perlova O."/>
            <person name="Kaiser O."/>
            <person name="Gerth K."/>
            <person name="Alici A."/>
            <person name="Altmeyer M.O."/>
            <person name="Bartels D."/>
            <person name="Bekel T."/>
            <person name="Beyer S."/>
            <person name="Bode E."/>
            <person name="Bode H.B."/>
            <person name="Bolten C.J."/>
            <person name="Choudhuri J.V."/>
            <person name="Doss S."/>
            <person name="Elnakady Y.A."/>
            <person name="Frank B."/>
            <person name="Gaigalat L."/>
            <person name="Goesmann A."/>
            <person name="Groeger C."/>
            <person name="Gross F."/>
            <person name="Jelsbak L."/>
            <person name="Jelsbak L."/>
            <person name="Kalinowski J."/>
            <person name="Kegler C."/>
            <person name="Knauber T."/>
            <person name="Konietzny S."/>
            <person name="Kopp M."/>
            <person name="Krause L."/>
            <person name="Krug D."/>
            <person name="Linke B."/>
            <person name="Mahmud T."/>
            <person name="Martinez-Arias R."/>
            <person name="McHardy A.C."/>
            <person name="Merai M."/>
            <person name="Meyer F."/>
            <person name="Mormann S."/>
            <person name="Munoz-Dorado J."/>
            <person name="Perez J."/>
            <person name="Pradella S."/>
            <person name="Rachid S."/>
            <person name="Raddatz G."/>
            <person name="Rosenau F."/>
            <person name="Rueckert C."/>
            <person name="Sasse F."/>
            <person name="Scharfe M."/>
            <person name="Schuster S.C."/>
            <person name="Suen G."/>
            <person name="Treuner-Lange A."/>
            <person name="Velicer G.J."/>
            <person name="Vorholter F.-J."/>
            <person name="Weissman K.J."/>
            <person name="Welch R.D."/>
            <person name="Wenzel S.C."/>
            <person name="Whitworth D.E."/>
            <person name="Wilhelm S."/>
            <person name="Wittmann C."/>
            <person name="Bloecker H."/>
            <person name="Puehler A."/>
            <person name="Mueller R."/>
        </authorList>
    </citation>
    <scope>NUCLEOTIDE SEQUENCE [LARGE SCALE GENOMIC DNA]</scope>
    <source>
        <strain evidence="4">So ce56</strain>
    </source>
</reference>
<organism evidence="3 4">
    <name type="scientific">Sorangium cellulosum (strain So ce56)</name>
    <name type="common">Polyangium cellulosum (strain So ce56)</name>
    <dbReference type="NCBI Taxonomy" id="448385"/>
    <lineage>
        <taxon>Bacteria</taxon>
        <taxon>Pseudomonadati</taxon>
        <taxon>Myxococcota</taxon>
        <taxon>Polyangia</taxon>
        <taxon>Polyangiales</taxon>
        <taxon>Polyangiaceae</taxon>
        <taxon>Sorangium</taxon>
    </lineage>
</organism>
<feature type="region of interest" description="Disordered" evidence="1">
    <location>
        <begin position="215"/>
        <end position="237"/>
    </location>
</feature>
<dbReference type="STRING" id="448385.sce4011"/>
<protein>
    <submittedName>
        <fullName evidence="3">Secreted protein</fullName>
    </submittedName>
</protein>
<gene>
    <name evidence="3" type="ordered locus">sce4011</name>
</gene>
<keyword evidence="4" id="KW-1185">Reference proteome</keyword>
<keyword evidence="2" id="KW-1133">Transmembrane helix</keyword>
<dbReference type="Proteomes" id="UP000002139">
    <property type="component" value="Chromosome"/>
</dbReference>
<keyword evidence="2" id="KW-0812">Transmembrane</keyword>
<name>A9EQR0_SORC5</name>
<evidence type="ECO:0000313" key="3">
    <source>
        <dbReference type="EMBL" id="CAN94171.1"/>
    </source>
</evidence>
<dbReference type="KEGG" id="scl:sce4011"/>
<evidence type="ECO:0000256" key="2">
    <source>
        <dbReference type="SAM" id="Phobius"/>
    </source>
</evidence>
<keyword evidence="2" id="KW-0472">Membrane</keyword>
<evidence type="ECO:0000313" key="4">
    <source>
        <dbReference type="Proteomes" id="UP000002139"/>
    </source>
</evidence>
<dbReference type="HOGENOM" id="CLU_052651_1_0_7"/>
<dbReference type="AlphaFoldDB" id="A9EQR0"/>
<feature type="transmembrane region" description="Helical" evidence="2">
    <location>
        <begin position="302"/>
        <end position="326"/>
    </location>
</feature>
<dbReference type="eggNOG" id="COG4105">
    <property type="taxonomic scope" value="Bacteria"/>
</dbReference>
<dbReference type="EMBL" id="AM746676">
    <property type="protein sequence ID" value="CAN94171.1"/>
    <property type="molecule type" value="Genomic_DNA"/>
</dbReference>
<sequence>MAGRTLLCQQRAGTMVFGGSRMRFSWFRSICLGVLGVAVAAPASAQALAVAESHFDRGRADMLAGRYETGCPALAESQRLDPRPGRLFTLAECEAKWGRIATAVARYNDYLAMVDRMSEAERVKQSVRKKIALGQRSALAPLVPQLTLSLPPGAPAGTRVQCDGMTLEQPSLGVALPVDPGEHVVTTQAPGGAVTETRFTIDRSESRAIVLEVKPPAGAKPPPAEPPAPAPAPAPDQGPSGLRVVTYVAGGLGVAGLIVGSVTGWMALDASGVAADNCRDVSPGRARCKPDGLDAGNRAKQLGLVSTVGFGAGVALAGASALLFLLEPSPRRQPSPEVSWELTADQAGGGVVVRGRW</sequence>
<feature type="compositionally biased region" description="Pro residues" evidence="1">
    <location>
        <begin position="218"/>
        <end position="236"/>
    </location>
</feature>